<keyword evidence="2" id="KW-0472">Membrane</keyword>
<proteinExistence type="predicted"/>
<reference evidence="3 4" key="1">
    <citation type="submission" date="2017-07" db="EMBL/GenBank/DDBJ databases">
        <title>Bifidobacterium novel species.</title>
        <authorList>
            <person name="Lugli G.A."/>
            <person name="Milani C."/>
            <person name="Duranti S."/>
            <person name="Mangifesta M."/>
        </authorList>
    </citation>
    <scope>NUCLEOTIDE SEQUENCE [LARGE SCALE GENOMIC DNA]</scope>
    <source>
        <strain evidence="4">Uis1B</strain>
    </source>
</reference>
<sequence length="145" mass="15709">MLIILILWVAIVVALIVYVLVHARRESHRTDFFYNMDQDPESQRRKPRAVSTNIAFTPSQSSRRRSAPDAAGQSTSETPVYVNDPSVVEVRGLGRGIDIPDVADTSGQNGQVRHDGSAGQNGSVGRNEVGFGPADGGDHPSELDR</sequence>
<dbReference type="EMBL" id="NMWU01000001">
    <property type="protein sequence ID" value="PLS32138.1"/>
    <property type="molecule type" value="Genomic_DNA"/>
</dbReference>
<feature type="transmembrane region" description="Helical" evidence="2">
    <location>
        <begin position="6"/>
        <end position="23"/>
    </location>
</feature>
<evidence type="ECO:0000313" key="3">
    <source>
        <dbReference type="EMBL" id="PLS32138.1"/>
    </source>
</evidence>
<evidence type="ECO:0000313" key="4">
    <source>
        <dbReference type="Proteomes" id="UP000235050"/>
    </source>
</evidence>
<protein>
    <submittedName>
        <fullName evidence="3">Uncharacterized protein</fullName>
    </submittedName>
</protein>
<dbReference type="AlphaFoldDB" id="A0A2N5JD65"/>
<keyword evidence="4" id="KW-1185">Reference proteome</keyword>
<evidence type="ECO:0000256" key="1">
    <source>
        <dbReference type="SAM" id="MobiDB-lite"/>
    </source>
</evidence>
<feature type="compositionally biased region" description="Basic and acidic residues" evidence="1">
    <location>
        <begin position="136"/>
        <end position="145"/>
    </location>
</feature>
<accession>A0A2N5JD65</accession>
<comment type="caution">
    <text evidence="3">The sequence shown here is derived from an EMBL/GenBank/DDBJ whole genome shotgun (WGS) entry which is preliminary data.</text>
</comment>
<feature type="compositionally biased region" description="Polar residues" evidence="1">
    <location>
        <begin position="50"/>
        <end position="61"/>
    </location>
</feature>
<feature type="region of interest" description="Disordered" evidence="1">
    <location>
        <begin position="98"/>
        <end position="145"/>
    </location>
</feature>
<gene>
    <name evidence="3" type="ORF">Uis1B_0020</name>
</gene>
<dbReference type="Proteomes" id="UP000235050">
    <property type="component" value="Unassembled WGS sequence"/>
</dbReference>
<feature type="region of interest" description="Disordered" evidence="1">
    <location>
        <begin position="38"/>
        <end position="85"/>
    </location>
</feature>
<evidence type="ECO:0000256" key="2">
    <source>
        <dbReference type="SAM" id="Phobius"/>
    </source>
</evidence>
<organism evidence="3 4">
    <name type="scientific">Bifidobacterium margollesii</name>
    <dbReference type="NCBI Taxonomy" id="2020964"/>
    <lineage>
        <taxon>Bacteria</taxon>
        <taxon>Bacillati</taxon>
        <taxon>Actinomycetota</taxon>
        <taxon>Actinomycetes</taxon>
        <taxon>Bifidobacteriales</taxon>
        <taxon>Bifidobacteriaceae</taxon>
        <taxon>Bifidobacterium</taxon>
    </lineage>
</organism>
<keyword evidence="2" id="KW-0812">Transmembrane</keyword>
<name>A0A2N5JD65_9BIFI</name>
<keyword evidence="2" id="KW-1133">Transmembrane helix</keyword>